<dbReference type="AlphaFoldDB" id="A0A812ISK0"/>
<dbReference type="InterPro" id="IPR013320">
    <property type="entry name" value="ConA-like_dom_sf"/>
</dbReference>
<dbReference type="Proteomes" id="UP000601435">
    <property type="component" value="Unassembled WGS sequence"/>
</dbReference>
<sequence>MQCEVKQRTTNKFNCLATTKCQKPTSPLVFSHAGEFQCNKCMQNAEGSKSALPTTGPFTIYAEINPTAGGHPGVIGWGSSGDNFVSLRLIPWHGNGGIHLYWKANGQFVELAVQADGVINSGWKSIAASWDKSTIKIYMNGKLMGSKGYSGAFNAVDKSGFCACVGEPGRTHEAFQGKMRHVQVLNRALADSAVKDLPMAHAASGVKEAGLTPPLVFSHVNKFQCGKCMQNSEGSNADLPTTGPFTIFAEINPSAGGHPGVIGWGSSGDNFVSLRLIPWRGNGGIHLYWKANGHFVELAVQADGVINSGWKSIAASWDKSTIKIYMNGKLMGSKGYSGAFNAVDKSGFCACVGEPGRTHEAFNGEMRNVQIMDKALSDTAVKGLPMADSGGSSAPQLKAPLVYKHANSFQCNKCMHNSEGSKADLPTTGPFTIFAEINPSAGGHPGVIGWGSQGDNFVSVRLIPWHGNGGIHLYWKANGQFVELAVQADGVIKSGWKSIAASWDKSTIKIYMNGKLMGSKGYSGAFNAVDKSGFCACVGEPGRTHEAFNGEMRNLEIMNKALSDNEVKALPM</sequence>
<dbReference type="PANTHER" id="PTHR47635:SF2">
    <property type="entry name" value="LAMG-LIKE JELLYROLL FOLD DOMAIN-CONTAINING PROTEIN"/>
    <property type="match status" value="1"/>
</dbReference>
<accession>A0A812ISK0</accession>
<dbReference type="Gene3D" id="2.60.120.200">
    <property type="match status" value="3"/>
</dbReference>
<dbReference type="SUPFAM" id="SSF49899">
    <property type="entry name" value="Concanavalin A-like lectins/glucanases"/>
    <property type="match status" value="3"/>
</dbReference>
<dbReference type="PANTHER" id="PTHR47635">
    <property type="entry name" value="CUB DOMAIN-CONTAINING PROTEIN"/>
    <property type="match status" value="1"/>
</dbReference>
<evidence type="ECO:0000313" key="2">
    <source>
        <dbReference type="Proteomes" id="UP000601435"/>
    </source>
</evidence>
<dbReference type="OrthoDB" id="411598at2759"/>
<protein>
    <recommendedName>
        <fullName evidence="3">LamG-like jellyroll fold domain-containing protein</fullName>
    </recommendedName>
</protein>
<evidence type="ECO:0008006" key="3">
    <source>
        <dbReference type="Google" id="ProtNLM"/>
    </source>
</evidence>
<evidence type="ECO:0000313" key="1">
    <source>
        <dbReference type="EMBL" id="CAE7182652.1"/>
    </source>
</evidence>
<organism evidence="1 2">
    <name type="scientific">Symbiodinium necroappetens</name>
    <dbReference type="NCBI Taxonomy" id="1628268"/>
    <lineage>
        <taxon>Eukaryota</taxon>
        <taxon>Sar</taxon>
        <taxon>Alveolata</taxon>
        <taxon>Dinophyceae</taxon>
        <taxon>Suessiales</taxon>
        <taxon>Symbiodiniaceae</taxon>
        <taxon>Symbiodinium</taxon>
    </lineage>
</organism>
<name>A0A812ISK0_9DINO</name>
<reference evidence="1" key="1">
    <citation type="submission" date="2021-02" db="EMBL/GenBank/DDBJ databases">
        <authorList>
            <person name="Dougan E. K."/>
            <person name="Rhodes N."/>
            <person name="Thang M."/>
            <person name="Chan C."/>
        </authorList>
    </citation>
    <scope>NUCLEOTIDE SEQUENCE</scope>
</reference>
<dbReference type="EMBL" id="CAJNJA010005037">
    <property type="protein sequence ID" value="CAE7182652.1"/>
    <property type="molecule type" value="Genomic_DNA"/>
</dbReference>
<proteinExistence type="predicted"/>
<comment type="caution">
    <text evidence="1">The sequence shown here is derived from an EMBL/GenBank/DDBJ whole genome shotgun (WGS) entry which is preliminary data.</text>
</comment>
<keyword evidence="2" id="KW-1185">Reference proteome</keyword>
<dbReference type="Pfam" id="PF13385">
    <property type="entry name" value="Laminin_G_3"/>
    <property type="match status" value="3"/>
</dbReference>
<gene>
    <name evidence="1" type="ORF">SNEC2469_LOCUS752</name>
</gene>